<dbReference type="AlphaFoldDB" id="M4BJG0"/>
<feature type="compositionally biased region" description="Low complexity" evidence="1">
    <location>
        <begin position="99"/>
        <end position="111"/>
    </location>
</feature>
<keyword evidence="3" id="KW-1185">Reference proteome</keyword>
<reference evidence="3" key="1">
    <citation type="journal article" date="2010" name="Science">
        <title>Signatures of adaptation to obligate biotrophy in the Hyaloperonospora arabidopsidis genome.</title>
        <authorList>
            <person name="Baxter L."/>
            <person name="Tripathy S."/>
            <person name="Ishaque N."/>
            <person name="Boot N."/>
            <person name="Cabral A."/>
            <person name="Kemen E."/>
            <person name="Thines M."/>
            <person name="Ah-Fong A."/>
            <person name="Anderson R."/>
            <person name="Badejoko W."/>
            <person name="Bittner-Eddy P."/>
            <person name="Boore J.L."/>
            <person name="Chibucos M.C."/>
            <person name="Coates M."/>
            <person name="Dehal P."/>
            <person name="Delehaunty K."/>
            <person name="Dong S."/>
            <person name="Downton P."/>
            <person name="Dumas B."/>
            <person name="Fabro G."/>
            <person name="Fronick C."/>
            <person name="Fuerstenberg S.I."/>
            <person name="Fulton L."/>
            <person name="Gaulin E."/>
            <person name="Govers F."/>
            <person name="Hughes L."/>
            <person name="Humphray S."/>
            <person name="Jiang R.H."/>
            <person name="Judelson H."/>
            <person name="Kamoun S."/>
            <person name="Kyung K."/>
            <person name="Meijer H."/>
            <person name="Minx P."/>
            <person name="Morris P."/>
            <person name="Nelson J."/>
            <person name="Phuntumart V."/>
            <person name="Qutob D."/>
            <person name="Rehmany A."/>
            <person name="Rougon-Cardoso A."/>
            <person name="Ryden P."/>
            <person name="Torto-Alalibo T."/>
            <person name="Studholme D."/>
            <person name="Wang Y."/>
            <person name="Win J."/>
            <person name="Wood J."/>
            <person name="Clifton S.W."/>
            <person name="Rogers J."/>
            <person name="Van den Ackerveken G."/>
            <person name="Jones J.D."/>
            <person name="McDowell J.M."/>
            <person name="Beynon J."/>
            <person name="Tyler B.M."/>
        </authorList>
    </citation>
    <scope>NUCLEOTIDE SEQUENCE [LARGE SCALE GENOMIC DNA]</scope>
    <source>
        <strain evidence="3">Emoy2</strain>
    </source>
</reference>
<name>M4BJG0_HYAAE</name>
<dbReference type="HOGENOM" id="CLU_971310_0_0_1"/>
<protein>
    <submittedName>
        <fullName evidence="2">Uncharacterized protein</fullName>
    </submittedName>
</protein>
<dbReference type="VEuPathDB" id="FungiDB:HpaG806538"/>
<dbReference type="Proteomes" id="UP000011713">
    <property type="component" value="Unassembled WGS sequence"/>
</dbReference>
<feature type="region of interest" description="Disordered" evidence="1">
    <location>
        <begin position="29"/>
        <end position="122"/>
    </location>
</feature>
<sequence length="287" mass="31734">MLAELRRPRTLFDAGVTLADLDSALANITSPPVEHPDPPRAYSVGGDSDSRARQVAAPREKWTYHHQSQRRHGSGSGLASGRRDSAVARTRRDARAGQRSSPRVSSASTASMPTANPIRLPQPAQATDVEPLYVLKFHAFGRQSKVTTRSSQFPPLCSRSVYRHLNRSGSDWTARSFVPNEGDSTALEHIRGTRTVLMTMTPMNMSVHPSLSRASLMARSRTLPSKRTSHRTYTWTLGSLILLSKVTNFFISHTWGTNQTPQAPLLGSVARVLGNDYFRTFTAFQHI</sequence>
<accession>M4BJG0</accession>
<reference evidence="2" key="2">
    <citation type="submission" date="2015-06" db="UniProtKB">
        <authorList>
            <consortium name="EnsemblProtists"/>
        </authorList>
    </citation>
    <scope>IDENTIFICATION</scope>
    <source>
        <strain evidence="2">Emoy2</strain>
    </source>
</reference>
<dbReference type="EMBL" id="JH598320">
    <property type="status" value="NOT_ANNOTATED_CDS"/>
    <property type="molecule type" value="Genomic_DNA"/>
</dbReference>
<evidence type="ECO:0000313" key="3">
    <source>
        <dbReference type="Proteomes" id="UP000011713"/>
    </source>
</evidence>
<proteinExistence type="predicted"/>
<dbReference type="InParanoid" id="M4BJG0"/>
<feature type="compositionally biased region" description="Basic and acidic residues" evidence="1">
    <location>
        <begin position="81"/>
        <end position="96"/>
    </location>
</feature>
<evidence type="ECO:0000313" key="2">
    <source>
        <dbReference type="EnsemblProtists" id="HpaP806538"/>
    </source>
</evidence>
<organism evidence="2 3">
    <name type="scientific">Hyaloperonospora arabidopsidis (strain Emoy2)</name>
    <name type="common">Downy mildew agent</name>
    <name type="synonym">Peronospora arabidopsidis</name>
    <dbReference type="NCBI Taxonomy" id="559515"/>
    <lineage>
        <taxon>Eukaryota</taxon>
        <taxon>Sar</taxon>
        <taxon>Stramenopiles</taxon>
        <taxon>Oomycota</taxon>
        <taxon>Peronosporomycetes</taxon>
        <taxon>Peronosporales</taxon>
        <taxon>Peronosporaceae</taxon>
        <taxon>Hyaloperonospora</taxon>
    </lineage>
</organism>
<evidence type="ECO:0000256" key="1">
    <source>
        <dbReference type="SAM" id="MobiDB-lite"/>
    </source>
</evidence>
<dbReference type="EnsemblProtists" id="HpaT806538">
    <property type="protein sequence ID" value="HpaP806538"/>
    <property type="gene ID" value="HpaG806538"/>
</dbReference>
<feature type="compositionally biased region" description="Basic and acidic residues" evidence="1">
    <location>
        <begin position="48"/>
        <end position="63"/>
    </location>
</feature>